<evidence type="ECO:0000313" key="6">
    <source>
        <dbReference type="EMBL" id="RDT91735.1"/>
    </source>
</evidence>
<name>A0A6A9FL33_KLEPN</name>
<feature type="domain" description="HTH cro/C1-type" evidence="4">
    <location>
        <begin position="8"/>
        <end position="62"/>
    </location>
</feature>
<dbReference type="SUPFAM" id="SSF51306">
    <property type="entry name" value="LexA/Signal peptidase"/>
    <property type="match status" value="1"/>
</dbReference>
<dbReference type="EMBL" id="QRCF01000012">
    <property type="protein sequence ID" value="RDT91735.1"/>
    <property type="molecule type" value="Genomic_DNA"/>
</dbReference>
<keyword evidence="3" id="KW-0804">Transcription</keyword>
<dbReference type="CDD" id="cd06529">
    <property type="entry name" value="S24_LexA-like"/>
    <property type="match status" value="1"/>
</dbReference>
<dbReference type="GO" id="GO:0003677">
    <property type="term" value="F:DNA binding"/>
    <property type="evidence" value="ECO:0007669"/>
    <property type="project" value="UniProtKB-KW"/>
</dbReference>
<sequence length="214" mass="23529">MSTFGSRLKSLRKDRKLTQKQLGKVVGVTDVTIGYWEKDQNIPGGVSLTKLARYFGVSEDFLLTGKEELSNVAPGNLGAMQIPIISWVQAGTWTSESDARNLEGAVDYILTNGAHSFGTFALKVRGKSMEPEFKEGDTIIVDPDLCPGPGDYVVAKNGSEYATFKKYRARGVNENGEEVFELVPLNPDFAALNSAVEKISIIGVVVEHRRQMRR</sequence>
<dbReference type="PROSITE" id="PS50943">
    <property type="entry name" value="HTH_CROC1"/>
    <property type="match status" value="1"/>
</dbReference>
<dbReference type="InterPro" id="IPR010982">
    <property type="entry name" value="Lambda_DNA-bd_dom_sf"/>
</dbReference>
<evidence type="ECO:0000256" key="3">
    <source>
        <dbReference type="ARBA" id="ARBA00023163"/>
    </source>
</evidence>
<dbReference type="PANTHER" id="PTHR40661:SF3">
    <property type="entry name" value="FELS-1 PROPHAGE TRANSCRIPTIONAL REGULATOR"/>
    <property type="match status" value="1"/>
</dbReference>
<accession>A0A6A9FL33</accession>
<organism evidence="5">
    <name type="scientific">Klebsiella pneumoniae</name>
    <dbReference type="NCBI Taxonomy" id="573"/>
    <lineage>
        <taxon>Bacteria</taxon>
        <taxon>Pseudomonadati</taxon>
        <taxon>Pseudomonadota</taxon>
        <taxon>Gammaproteobacteria</taxon>
        <taxon>Enterobacterales</taxon>
        <taxon>Enterobacteriaceae</taxon>
        <taxon>Klebsiella/Raoultella group</taxon>
        <taxon>Klebsiella</taxon>
        <taxon>Klebsiella pneumoniae complex</taxon>
    </lineage>
</organism>
<evidence type="ECO:0000256" key="2">
    <source>
        <dbReference type="ARBA" id="ARBA00023125"/>
    </source>
</evidence>
<dbReference type="InterPro" id="IPR015927">
    <property type="entry name" value="Peptidase_S24_S26A/B/C"/>
</dbReference>
<evidence type="ECO:0000259" key="4">
    <source>
        <dbReference type="PROSITE" id="PS50943"/>
    </source>
</evidence>
<keyword evidence="1" id="KW-0805">Transcription regulation</keyword>
<dbReference type="Gene3D" id="2.10.109.10">
    <property type="entry name" value="Umud Fragment, subunit A"/>
    <property type="match status" value="1"/>
</dbReference>
<gene>
    <name evidence="6" type="ORF">DW286_13320</name>
    <name evidence="5" type="ORF">GNE73_00310</name>
</gene>
<comment type="caution">
    <text evidence="5">The sequence shown here is derived from an EMBL/GenBank/DDBJ whole genome shotgun (WGS) entry which is preliminary data.</text>
</comment>
<dbReference type="InterPro" id="IPR001387">
    <property type="entry name" value="Cro/C1-type_HTH"/>
</dbReference>
<dbReference type="InterPro" id="IPR036286">
    <property type="entry name" value="LexA/Signal_pep-like_sf"/>
</dbReference>
<dbReference type="Proteomes" id="UP000254657">
    <property type="component" value="Unassembled WGS sequence"/>
</dbReference>
<dbReference type="InterPro" id="IPR039418">
    <property type="entry name" value="LexA-like"/>
</dbReference>
<dbReference type="AlphaFoldDB" id="A0A6A9FL33"/>
<proteinExistence type="predicted"/>
<evidence type="ECO:0000313" key="5">
    <source>
        <dbReference type="EMBL" id="MTZ06743.1"/>
    </source>
</evidence>
<dbReference type="Gene3D" id="1.10.260.40">
    <property type="entry name" value="lambda repressor-like DNA-binding domains"/>
    <property type="match status" value="1"/>
</dbReference>
<dbReference type="Pfam" id="PF00717">
    <property type="entry name" value="Peptidase_S24"/>
    <property type="match status" value="1"/>
</dbReference>
<protein>
    <submittedName>
        <fullName evidence="5">Helix-turn-helix domain-containing protein</fullName>
    </submittedName>
</protein>
<reference evidence="5" key="2">
    <citation type="submission" date="2019-11" db="EMBL/GenBank/DDBJ databases">
        <title>Emergence of a novel subclone of carbapenem-resistant Klebsiella pneumoniae ST11 with enhanced virulence and transmissibility: a molecular epidemiological, clinical, genomic study.</title>
        <authorList>
            <person name="Zhou K."/>
        </authorList>
    </citation>
    <scope>NUCLEOTIDE SEQUENCE</scope>
    <source>
        <strain evidence="5">KP_33316</strain>
    </source>
</reference>
<reference evidence="6" key="1">
    <citation type="submission" date="2018-07" db="EMBL/GenBank/DDBJ databases">
        <title>Draft genome sequence of Klebsiella pneumoniae K293.</title>
        <authorList>
            <person name="He F."/>
        </authorList>
    </citation>
    <scope>NUCLEOTIDE SEQUENCE</scope>
    <source>
        <strain evidence="6">K293</strain>
    </source>
</reference>
<keyword evidence="2" id="KW-0238">DNA-binding</keyword>
<dbReference type="Pfam" id="PF01381">
    <property type="entry name" value="HTH_3"/>
    <property type="match status" value="1"/>
</dbReference>
<dbReference type="EMBL" id="WNQA01000001">
    <property type="protein sequence ID" value="MTZ06743.1"/>
    <property type="molecule type" value="Genomic_DNA"/>
</dbReference>
<dbReference type="SUPFAM" id="SSF47413">
    <property type="entry name" value="lambda repressor-like DNA-binding domains"/>
    <property type="match status" value="1"/>
</dbReference>
<dbReference type="SMART" id="SM00530">
    <property type="entry name" value="HTH_XRE"/>
    <property type="match status" value="1"/>
</dbReference>
<dbReference type="RefSeq" id="WP_019705289.1">
    <property type="nucleotide sequence ID" value="NZ_BAACAB010000015.1"/>
</dbReference>
<dbReference type="CDD" id="cd00093">
    <property type="entry name" value="HTH_XRE"/>
    <property type="match status" value="1"/>
</dbReference>
<dbReference type="PANTHER" id="PTHR40661">
    <property type="match status" value="1"/>
</dbReference>
<evidence type="ECO:0000256" key="1">
    <source>
        <dbReference type="ARBA" id="ARBA00023015"/>
    </source>
</evidence>